<dbReference type="GO" id="GO:0042597">
    <property type="term" value="C:periplasmic space"/>
    <property type="evidence" value="ECO:0007669"/>
    <property type="project" value="UniProtKB-ARBA"/>
</dbReference>
<dbReference type="Gene3D" id="3.90.76.10">
    <property type="entry name" value="Dipeptide-binding Protein, Domain 1"/>
    <property type="match status" value="1"/>
</dbReference>
<dbReference type="GO" id="GO:0043190">
    <property type="term" value="C:ATP-binding cassette (ABC) transporter complex"/>
    <property type="evidence" value="ECO:0007669"/>
    <property type="project" value="InterPro"/>
</dbReference>
<protein>
    <recommendedName>
        <fullName evidence="6">Solute-binding protein family 5 domain-containing protein</fullName>
    </recommendedName>
</protein>
<evidence type="ECO:0000256" key="1">
    <source>
        <dbReference type="ARBA" id="ARBA00004193"/>
    </source>
</evidence>
<dbReference type="Gene3D" id="3.40.190.10">
    <property type="entry name" value="Periplasmic binding protein-like II"/>
    <property type="match status" value="1"/>
</dbReference>
<sequence>MTLKLKKLSSIALAMLLSLGILSGCASKEGDKSAVKDSIVYGISTSPSGVFNPLLTDSVYDDAVCKMVYASLLKLDDKQEVQPYLAEKYEVSSDQKTITFTIKKDVKWSDGKPLTAKDVVFTFTTLANKNYDGEYSDFVTNIVGVDEYKEGKENKVKGIEAVDDVTVKISYSKPYGPALAKLGTIGIIPEHIWSSVDLSKWKESKDLMAKPVGSGPYKLSSFTEGQDAKFEKNDAFFGGDVKTSKIVLKVVSEDTVAADLKNGDVDIADITNLKKADIDALEKEGTKIYRHQNNLFQYMGMNYRNEIFKDIKVRQAIVTAIDRKSMVDKLIEGNGEVKDAPMLSSSWAYPSDAKFNKYDYSVENAKKLLNEAGYTLKGDVMVNSSGKKLEFKLDVPTGNSVREQAAQVIQENLSKVGIKVELNKMEFPALMEKVVANHEFDMYMMGNNLAIDPDMTPYWSASAVSNEKGKMGWNIVGFTTPELEAILEEGTSTTDMEKRKVSYKKFAEYMNEQVPWAYLFEQEIVIGTTPKLEGFNPSVFRDFDDAQNWVVAQ</sequence>
<dbReference type="PANTHER" id="PTHR30290">
    <property type="entry name" value="PERIPLASMIC BINDING COMPONENT OF ABC TRANSPORTER"/>
    <property type="match status" value="1"/>
</dbReference>
<dbReference type="EMBL" id="VUNE01000003">
    <property type="protein sequence ID" value="MST62715.1"/>
    <property type="molecule type" value="Genomic_DNA"/>
</dbReference>
<dbReference type="InterPro" id="IPR023765">
    <property type="entry name" value="SBP_5_CS"/>
</dbReference>
<organism evidence="7 8">
    <name type="scientific">Peptostreptococcus porci</name>
    <dbReference type="NCBI Taxonomy" id="2652282"/>
    <lineage>
        <taxon>Bacteria</taxon>
        <taxon>Bacillati</taxon>
        <taxon>Bacillota</taxon>
        <taxon>Clostridia</taxon>
        <taxon>Peptostreptococcales</taxon>
        <taxon>Peptostreptococcaceae</taxon>
        <taxon>Peptostreptococcus</taxon>
    </lineage>
</organism>
<dbReference type="InterPro" id="IPR039424">
    <property type="entry name" value="SBP_5"/>
</dbReference>
<evidence type="ECO:0000259" key="6">
    <source>
        <dbReference type="Pfam" id="PF00496"/>
    </source>
</evidence>
<dbReference type="PANTHER" id="PTHR30290:SF9">
    <property type="entry name" value="OLIGOPEPTIDE-BINDING PROTEIN APPA"/>
    <property type="match status" value="1"/>
</dbReference>
<accession>A0A6N7X0Q3</accession>
<keyword evidence="4 5" id="KW-0732">Signal</keyword>
<dbReference type="Gene3D" id="3.10.105.10">
    <property type="entry name" value="Dipeptide-binding Protein, Domain 3"/>
    <property type="match status" value="1"/>
</dbReference>
<comment type="subcellular location">
    <subcellularLocation>
        <location evidence="1">Cell membrane</location>
        <topology evidence="1">Lipid-anchor</topology>
    </subcellularLocation>
</comment>
<evidence type="ECO:0000313" key="8">
    <source>
        <dbReference type="Proteomes" id="UP000440713"/>
    </source>
</evidence>
<dbReference type="AlphaFoldDB" id="A0A6N7X0Q3"/>
<dbReference type="Pfam" id="PF00496">
    <property type="entry name" value="SBP_bac_5"/>
    <property type="match status" value="1"/>
</dbReference>
<gene>
    <name evidence="7" type="ORF">FYJ71_07015</name>
</gene>
<feature type="signal peptide" evidence="5">
    <location>
        <begin position="1"/>
        <end position="23"/>
    </location>
</feature>
<feature type="domain" description="Solute-binding protein family 5" evidence="6">
    <location>
        <begin position="80"/>
        <end position="463"/>
    </location>
</feature>
<evidence type="ECO:0000256" key="5">
    <source>
        <dbReference type="SAM" id="SignalP"/>
    </source>
</evidence>
<feature type="chain" id="PRO_5039496035" description="Solute-binding protein family 5 domain-containing protein" evidence="5">
    <location>
        <begin position="24"/>
        <end position="553"/>
    </location>
</feature>
<dbReference type="RefSeq" id="WP_154538075.1">
    <property type="nucleotide sequence ID" value="NZ_VUNE01000003.1"/>
</dbReference>
<dbReference type="FunFam" id="3.90.76.10:FF:000004">
    <property type="entry name" value="Peptide ABC transporter substrate-binding protein"/>
    <property type="match status" value="1"/>
</dbReference>
<comment type="caution">
    <text evidence="7">The sequence shown here is derived from an EMBL/GenBank/DDBJ whole genome shotgun (WGS) entry which is preliminary data.</text>
</comment>
<evidence type="ECO:0000313" key="7">
    <source>
        <dbReference type="EMBL" id="MST62715.1"/>
    </source>
</evidence>
<dbReference type="SUPFAM" id="SSF53850">
    <property type="entry name" value="Periplasmic binding protein-like II"/>
    <property type="match status" value="1"/>
</dbReference>
<name>A0A6N7X0Q3_9FIRM</name>
<comment type="similarity">
    <text evidence="2">Belongs to the bacterial solute-binding protein 5 family.</text>
</comment>
<dbReference type="GO" id="GO:0015833">
    <property type="term" value="P:peptide transport"/>
    <property type="evidence" value="ECO:0007669"/>
    <property type="project" value="TreeGrafter"/>
</dbReference>
<keyword evidence="3" id="KW-0813">Transport</keyword>
<proteinExistence type="inferred from homology"/>
<dbReference type="Proteomes" id="UP000440713">
    <property type="component" value="Unassembled WGS sequence"/>
</dbReference>
<dbReference type="InterPro" id="IPR030678">
    <property type="entry name" value="Peptide/Ni-bd"/>
</dbReference>
<dbReference type="InterPro" id="IPR000914">
    <property type="entry name" value="SBP_5_dom"/>
</dbReference>
<dbReference type="GO" id="GO:1904680">
    <property type="term" value="F:peptide transmembrane transporter activity"/>
    <property type="evidence" value="ECO:0007669"/>
    <property type="project" value="TreeGrafter"/>
</dbReference>
<evidence type="ECO:0000256" key="3">
    <source>
        <dbReference type="ARBA" id="ARBA00022448"/>
    </source>
</evidence>
<dbReference type="PROSITE" id="PS51257">
    <property type="entry name" value="PROKAR_LIPOPROTEIN"/>
    <property type="match status" value="1"/>
</dbReference>
<reference evidence="7 8" key="1">
    <citation type="submission" date="2019-08" db="EMBL/GenBank/DDBJ databases">
        <title>In-depth cultivation of the pig gut microbiome towards novel bacterial diversity and tailored functional studies.</title>
        <authorList>
            <person name="Wylensek D."/>
            <person name="Hitch T.C.A."/>
            <person name="Clavel T."/>
        </authorList>
    </citation>
    <scope>NUCLEOTIDE SEQUENCE [LARGE SCALE GENOMIC DNA]</scope>
    <source>
        <strain evidence="7 8">WCA-SAB-591-4A-A</strain>
    </source>
</reference>
<dbReference type="PIRSF" id="PIRSF002741">
    <property type="entry name" value="MppA"/>
    <property type="match status" value="1"/>
</dbReference>
<keyword evidence="8" id="KW-1185">Reference proteome</keyword>
<evidence type="ECO:0000256" key="2">
    <source>
        <dbReference type="ARBA" id="ARBA00005695"/>
    </source>
</evidence>
<dbReference type="PROSITE" id="PS01040">
    <property type="entry name" value="SBP_BACTERIAL_5"/>
    <property type="match status" value="1"/>
</dbReference>
<evidence type="ECO:0000256" key="4">
    <source>
        <dbReference type="ARBA" id="ARBA00022729"/>
    </source>
</evidence>